<dbReference type="InterPro" id="IPR018011">
    <property type="entry name" value="Carb_sulfotrans_8-10"/>
</dbReference>
<dbReference type="InterPro" id="IPR005331">
    <property type="entry name" value="Sulfotransferase"/>
</dbReference>
<dbReference type="PANTHER" id="PTHR12137:SF54">
    <property type="entry name" value="CARBOHYDRATE SULFOTRANSFERASE"/>
    <property type="match status" value="1"/>
</dbReference>
<name>A0ABV7EJ15_9SPHN</name>
<dbReference type="PANTHER" id="PTHR12137">
    <property type="entry name" value="CARBOHYDRATE SULFOTRANSFERASE"/>
    <property type="match status" value="1"/>
</dbReference>
<dbReference type="EMBL" id="JBHRSU010000036">
    <property type="protein sequence ID" value="MFC3101916.1"/>
    <property type="molecule type" value="Genomic_DNA"/>
</dbReference>
<dbReference type="Proteomes" id="UP001595378">
    <property type="component" value="Unassembled WGS sequence"/>
</dbReference>
<keyword evidence="2" id="KW-0808">Transferase</keyword>
<keyword evidence="6" id="KW-0472">Membrane</keyword>
<evidence type="ECO:0000256" key="6">
    <source>
        <dbReference type="ARBA" id="ARBA00023136"/>
    </source>
</evidence>
<keyword evidence="4" id="KW-1133">Transmembrane helix</keyword>
<evidence type="ECO:0000313" key="8">
    <source>
        <dbReference type="EMBL" id="MFC3101916.1"/>
    </source>
</evidence>
<dbReference type="InterPro" id="IPR027417">
    <property type="entry name" value="P-loop_NTPase"/>
</dbReference>
<evidence type="ECO:0000256" key="7">
    <source>
        <dbReference type="ARBA" id="ARBA00023180"/>
    </source>
</evidence>
<dbReference type="Gene3D" id="3.40.50.300">
    <property type="entry name" value="P-loop containing nucleotide triphosphate hydrolases"/>
    <property type="match status" value="1"/>
</dbReference>
<evidence type="ECO:0000256" key="1">
    <source>
        <dbReference type="ARBA" id="ARBA00004323"/>
    </source>
</evidence>
<evidence type="ECO:0000313" key="9">
    <source>
        <dbReference type="Proteomes" id="UP001595378"/>
    </source>
</evidence>
<dbReference type="Pfam" id="PF03567">
    <property type="entry name" value="Sulfotransfer_2"/>
    <property type="match status" value="1"/>
</dbReference>
<evidence type="ECO:0000256" key="4">
    <source>
        <dbReference type="ARBA" id="ARBA00022989"/>
    </source>
</evidence>
<dbReference type="RefSeq" id="WP_336920195.1">
    <property type="nucleotide sequence ID" value="NZ_JBANRN010000015.1"/>
</dbReference>
<keyword evidence="9" id="KW-1185">Reference proteome</keyword>
<keyword evidence="7" id="KW-0325">Glycoprotein</keyword>
<dbReference type="SUPFAM" id="SSF52540">
    <property type="entry name" value="P-loop containing nucleoside triphosphate hydrolases"/>
    <property type="match status" value="1"/>
</dbReference>
<accession>A0ABV7EJ15</accession>
<gene>
    <name evidence="8" type="ORF">ACFODK_13580</name>
</gene>
<evidence type="ECO:0000256" key="3">
    <source>
        <dbReference type="ARBA" id="ARBA00022692"/>
    </source>
</evidence>
<organism evidence="8 9">
    <name type="scientific">Alteraurantiacibacter lauratis</name>
    <dbReference type="NCBI Taxonomy" id="2054627"/>
    <lineage>
        <taxon>Bacteria</taxon>
        <taxon>Pseudomonadati</taxon>
        <taxon>Pseudomonadota</taxon>
        <taxon>Alphaproteobacteria</taxon>
        <taxon>Sphingomonadales</taxon>
        <taxon>Erythrobacteraceae</taxon>
        <taxon>Alteraurantiacibacter</taxon>
    </lineage>
</organism>
<sequence>MISHPHRCVFVHVPKTGGQSVESVFLALHGLSWEDRRPLLLYANDDPAKGPDRMAHLLAREYVALGHIDPAQFAGYFKFAFVRNPWARLVSEFEYRQNSHLPTFEQFVDARLAQLDSFSDHSRHIVPQTDCVTDENGNYIVDFIGRFETLAQDFATMARHLNLPSEQLPHRNKSGKPRKAGLLDRLLGRGRAPATKRPWQGYYTPALRDRIGAFYAEDIARFGYSFDRGHSAAPIIPISLSEPARQA</sequence>
<evidence type="ECO:0000256" key="5">
    <source>
        <dbReference type="ARBA" id="ARBA00023034"/>
    </source>
</evidence>
<keyword evidence="5" id="KW-0333">Golgi apparatus</keyword>
<comment type="caution">
    <text evidence="8">The sequence shown here is derived from an EMBL/GenBank/DDBJ whole genome shotgun (WGS) entry which is preliminary data.</text>
</comment>
<evidence type="ECO:0000256" key="2">
    <source>
        <dbReference type="ARBA" id="ARBA00022679"/>
    </source>
</evidence>
<reference evidence="9" key="1">
    <citation type="journal article" date="2019" name="Int. J. Syst. Evol. Microbiol.">
        <title>The Global Catalogue of Microorganisms (GCM) 10K type strain sequencing project: providing services to taxonomists for standard genome sequencing and annotation.</title>
        <authorList>
            <consortium name="The Broad Institute Genomics Platform"/>
            <consortium name="The Broad Institute Genome Sequencing Center for Infectious Disease"/>
            <person name="Wu L."/>
            <person name="Ma J."/>
        </authorList>
    </citation>
    <scope>NUCLEOTIDE SEQUENCE [LARGE SCALE GENOMIC DNA]</scope>
    <source>
        <strain evidence="9">KCTC 52606</strain>
    </source>
</reference>
<proteinExistence type="predicted"/>
<comment type="subcellular location">
    <subcellularLocation>
        <location evidence="1">Golgi apparatus membrane</location>
        <topology evidence="1">Single-pass type II membrane protein</topology>
    </subcellularLocation>
</comment>
<protein>
    <submittedName>
        <fullName evidence="8">Sulfotransferase family 2 domain-containing protein</fullName>
    </submittedName>
</protein>
<keyword evidence="3" id="KW-0812">Transmembrane</keyword>